<accession>A0A232ED26</accession>
<name>A0A232ED26_9HYME</name>
<organism evidence="1 2">
    <name type="scientific">Trichomalopsis sarcophagae</name>
    <dbReference type="NCBI Taxonomy" id="543379"/>
    <lineage>
        <taxon>Eukaryota</taxon>
        <taxon>Metazoa</taxon>
        <taxon>Ecdysozoa</taxon>
        <taxon>Arthropoda</taxon>
        <taxon>Hexapoda</taxon>
        <taxon>Insecta</taxon>
        <taxon>Pterygota</taxon>
        <taxon>Neoptera</taxon>
        <taxon>Endopterygota</taxon>
        <taxon>Hymenoptera</taxon>
        <taxon>Apocrita</taxon>
        <taxon>Proctotrupomorpha</taxon>
        <taxon>Chalcidoidea</taxon>
        <taxon>Pteromalidae</taxon>
        <taxon>Pteromalinae</taxon>
        <taxon>Trichomalopsis</taxon>
    </lineage>
</organism>
<sequence>MKFLFLSYLRAVRRPLSSWLVSESLGSMPYTLHQLPEQKTPKRWIPRLEFVEQPYFFQDNLVQWRRRRLASGTFVATGL</sequence>
<dbReference type="EMBL" id="NNAY01009040">
    <property type="protein sequence ID" value="OXU16249.1"/>
    <property type="molecule type" value="Genomic_DNA"/>
</dbReference>
<proteinExistence type="predicted"/>
<comment type="caution">
    <text evidence="1">The sequence shown here is derived from an EMBL/GenBank/DDBJ whole genome shotgun (WGS) entry which is preliminary data.</text>
</comment>
<evidence type="ECO:0000313" key="1">
    <source>
        <dbReference type="EMBL" id="OXU16249.1"/>
    </source>
</evidence>
<reference evidence="1 2" key="1">
    <citation type="journal article" date="2017" name="Curr. Biol.">
        <title>The Evolution of Venom by Co-option of Single-Copy Genes.</title>
        <authorList>
            <person name="Martinson E.O."/>
            <person name="Mrinalini"/>
            <person name="Kelkar Y.D."/>
            <person name="Chang C.H."/>
            <person name="Werren J.H."/>
        </authorList>
    </citation>
    <scope>NUCLEOTIDE SEQUENCE [LARGE SCALE GENOMIC DNA]</scope>
    <source>
        <strain evidence="1 2">Alberta</strain>
        <tissue evidence="1">Whole body</tissue>
    </source>
</reference>
<dbReference type="AlphaFoldDB" id="A0A232ED26"/>
<evidence type="ECO:0000313" key="2">
    <source>
        <dbReference type="Proteomes" id="UP000215335"/>
    </source>
</evidence>
<keyword evidence="2" id="KW-1185">Reference proteome</keyword>
<feature type="non-terminal residue" evidence="1">
    <location>
        <position position="79"/>
    </location>
</feature>
<gene>
    <name evidence="1" type="ORF">TSAR_006178</name>
</gene>
<protein>
    <submittedName>
        <fullName evidence="1">Uncharacterized protein</fullName>
    </submittedName>
</protein>
<dbReference type="Proteomes" id="UP000215335">
    <property type="component" value="Unassembled WGS sequence"/>
</dbReference>